<dbReference type="Pfam" id="PF00591">
    <property type="entry name" value="Glycos_transf_3"/>
    <property type="match status" value="1"/>
</dbReference>
<dbReference type="PANTHER" id="PTHR10515">
    <property type="entry name" value="THYMIDINE PHOSPHORYLASE"/>
    <property type="match status" value="1"/>
</dbReference>
<protein>
    <submittedName>
        <fullName evidence="6">Thymidine phosphorylase</fullName>
        <ecNumber evidence="6">2.4.2.4</ecNumber>
    </submittedName>
</protein>
<dbReference type="GO" id="GO:0004645">
    <property type="term" value="F:1,4-alpha-oligoglucan phosphorylase activity"/>
    <property type="evidence" value="ECO:0007669"/>
    <property type="project" value="InterPro"/>
</dbReference>
<dbReference type="Proteomes" id="UP000319836">
    <property type="component" value="Unassembled WGS sequence"/>
</dbReference>
<dbReference type="NCBIfam" id="NF004490">
    <property type="entry name" value="PRK05820.1"/>
    <property type="match status" value="1"/>
</dbReference>
<keyword evidence="3 6" id="KW-0328">Glycosyltransferase</keyword>
<dbReference type="EMBL" id="VBPA01000044">
    <property type="protein sequence ID" value="TMQ72731.1"/>
    <property type="molecule type" value="Genomic_DNA"/>
</dbReference>
<dbReference type="InterPro" id="IPR035902">
    <property type="entry name" value="Nuc_phospho_transferase"/>
</dbReference>
<dbReference type="SUPFAM" id="SSF52418">
    <property type="entry name" value="Nucleoside phosphorylase/phosphoribosyltransferase catalytic domain"/>
    <property type="match status" value="1"/>
</dbReference>
<evidence type="ECO:0000259" key="5">
    <source>
        <dbReference type="SMART" id="SM00941"/>
    </source>
</evidence>
<comment type="similarity">
    <text evidence="1">Belongs to the thymidine/pyrimidine-nucleoside phosphorylase family.</text>
</comment>
<dbReference type="GO" id="GO:0006206">
    <property type="term" value="P:pyrimidine nucleobase metabolic process"/>
    <property type="evidence" value="ECO:0007669"/>
    <property type="project" value="InterPro"/>
</dbReference>
<dbReference type="SUPFAM" id="SSF54680">
    <property type="entry name" value="Pyrimidine nucleoside phosphorylase C-terminal domain"/>
    <property type="match status" value="1"/>
</dbReference>
<dbReference type="InterPro" id="IPR000312">
    <property type="entry name" value="Glycosyl_Trfase_fam3"/>
</dbReference>
<dbReference type="PANTHER" id="PTHR10515:SF0">
    <property type="entry name" value="THYMIDINE PHOSPHORYLASE"/>
    <property type="match status" value="1"/>
</dbReference>
<dbReference type="Gene3D" id="1.20.970.10">
    <property type="entry name" value="Transferase, Pyrimidine Nucleoside Phosphorylase, Chain C"/>
    <property type="match status" value="1"/>
</dbReference>
<dbReference type="Pfam" id="PF07831">
    <property type="entry name" value="PYNP_C"/>
    <property type="match status" value="1"/>
</dbReference>
<dbReference type="InterPro" id="IPR036566">
    <property type="entry name" value="PYNP-like_C_sf"/>
</dbReference>
<reference evidence="6 7" key="1">
    <citation type="journal article" date="2019" name="Nat. Microbiol.">
        <title>Mediterranean grassland soil C-N compound turnover is dependent on rainfall and depth, and is mediated by genomically divergent microorganisms.</title>
        <authorList>
            <person name="Diamond S."/>
            <person name="Andeer P.F."/>
            <person name="Li Z."/>
            <person name="Crits-Christoph A."/>
            <person name="Burstein D."/>
            <person name="Anantharaman K."/>
            <person name="Lane K.R."/>
            <person name="Thomas B.C."/>
            <person name="Pan C."/>
            <person name="Northen T.R."/>
            <person name="Banfield J.F."/>
        </authorList>
    </citation>
    <scope>NUCLEOTIDE SEQUENCE [LARGE SCALE GENOMIC DNA]</scope>
    <source>
        <strain evidence="6">WS_10</strain>
    </source>
</reference>
<evidence type="ECO:0000256" key="1">
    <source>
        <dbReference type="ARBA" id="ARBA00006915"/>
    </source>
</evidence>
<dbReference type="Gene3D" id="3.40.1030.10">
    <property type="entry name" value="Nucleoside phosphorylase/phosphoribosyltransferase catalytic domain"/>
    <property type="match status" value="1"/>
</dbReference>
<evidence type="ECO:0000313" key="6">
    <source>
        <dbReference type="EMBL" id="TMQ72731.1"/>
    </source>
</evidence>
<dbReference type="PIRSF" id="PIRSF000478">
    <property type="entry name" value="TP_PyNP"/>
    <property type="match status" value="1"/>
</dbReference>
<dbReference type="GO" id="GO:0009032">
    <property type="term" value="F:thymidine phosphorylase activity"/>
    <property type="evidence" value="ECO:0007669"/>
    <property type="project" value="UniProtKB-EC"/>
</dbReference>
<dbReference type="FunFam" id="3.40.1030.10:FF:000003">
    <property type="entry name" value="Pyrimidine-nucleoside phosphorylase"/>
    <property type="match status" value="1"/>
</dbReference>
<dbReference type="GO" id="GO:0006213">
    <property type="term" value="P:pyrimidine nucleoside metabolic process"/>
    <property type="evidence" value="ECO:0007669"/>
    <property type="project" value="InterPro"/>
</dbReference>
<dbReference type="GO" id="GO:0005829">
    <property type="term" value="C:cytosol"/>
    <property type="evidence" value="ECO:0007669"/>
    <property type="project" value="TreeGrafter"/>
</dbReference>
<evidence type="ECO:0000313" key="7">
    <source>
        <dbReference type="Proteomes" id="UP000319836"/>
    </source>
</evidence>
<comment type="caution">
    <text evidence="6">The sequence shown here is derived from an EMBL/GenBank/DDBJ whole genome shotgun (WGS) entry which is preliminary data.</text>
</comment>
<dbReference type="InterPro" id="IPR018090">
    <property type="entry name" value="Pyrmidine_PPas_bac/euk"/>
</dbReference>
<dbReference type="InterPro" id="IPR017872">
    <property type="entry name" value="Pyrmidine_PPase_CS"/>
</dbReference>
<feature type="domain" description="Pyrimidine nucleoside phosphorylase C-terminal" evidence="5">
    <location>
        <begin position="302"/>
        <end position="377"/>
    </location>
</feature>
<dbReference type="Gene3D" id="3.90.1170.30">
    <property type="entry name" value="Pyrimidine nucleoside phosphorylase-like, C-terminal domain"/>
    <property type="match status" value="1"/>
</dbReference>
<organism evidence="6 7">
    <name type="scientific">Eiseniibacteriota bacterium</name>
    <dbReference type="NCBI Taxonomy" id="2212470"/>
    <lineage>
        <taxon>Bacteria</taxon>
        <taxon>Candidatus Eiseniibacteriota</taxon>
    </lineage>
</organism>
<gene>
    <name evidence="6" type="ORF">E6K80_02045</name>
</gene>
<proteinExistence type="inferred from homology"/>
<dbReference type="PROSITE" id="PS00647">
    <property type="entry name" value="THYMID_PHOSPHORYLASE"/>
    <property type="match status" value="1"/>
</dbReference>
<dbReference type="SMART" id="SM00941">
    <property type="entry name" value="PYNP_C"/>
    <property type="match status" value="1"/>
</dbReference>
<keyword evidence="4 6" id="KW-0808">Transferase</keyword>
<dbReference type="NCBIfam" id="TIGR02644">
    <property type="entry name" value="Y_phosphoryl"/>
    <property type="match status" value="1"/>
</dbReference>
<dbReference type="AlphaFoldDB" id="A0A538UA03"/>
<dbReference type="InterPro" id="IPR000053">
    <property type="entry name" value="Thymidine/pyrmidine_PPase"/>
</dbReference>
<evidence type="ECO:0000256" key="2">
    <source>
        <dbReference type="ARBA" id="ARBA00011738"/>
    </source>
</evidence>
<sequence length="391" mass="40889">MAICCRGMTTEETAWLTDAMMRSGETWDLGPHGFVADKHSTGGVGDKVTLVLAPLVATCGVRTGMMSGRGLGHTGGTLDKLEAIPGFRTAQPRQAFDRLLETVGCALIGQTENIAPADRRIYALRDVTGTVESIPLITASILSKKLATGAHAVAFDVKTGNGAFMAKTEDAEVLGRAMRDTTLATGRKATAHLTAMDRPLGRTAGNANEVEESIQALRGQGPADLMEVTFLLATDLLLAAGVEKDAGAARKTLEGAIASGKALERFARVIEAQGGDPGVCDDPGRMAQPSARRDVPAPRAGTVIGMKTRELGLLAIEIGCGRARKDDVIDPASGLRFAKKTGDAVDRGDVLCQVELGPSAKPAPDYLERVAACFEIGAPPARPLPLLVKTL</sequence>
<accession>A0A538UA03</accession>
<dbReference type="EC" id="2.4.2.4" evidence="6"/>
<evidence type="ECO:0000256" key="4">
    <source>
        <dbReference type="ARBA" id="ARBA00022679"/>
    </source>
</evidence>
<name>A0A538UA03_UNCEI</name>
<comment type="subunit">
    <text evidence="2">Homodimer.</text>
</comment>
<evidence type="ECO:0000256" key="3">
    <source>
        <dbReference type="ARBA" id="ARBA00022676"/>
    </source>
</evidence>
<dbReference type="InterPro" id="IPR013102">
    <property type="entry name" value="PYNP_C"/>
</dbReference>